<evidence type="ECO:0000256" key="1">
    <source>
        <dbReference type="ARBA" id="ARBA00022448"/>
    </source>
</evidence>
<feature type="domain" description="ABC transporter" evidence="2">
    <location>
        <begin position="30"/>
        <end position="114"/>
    </location>
</feature>
<dbReference type="SUPFAM" id="SSF52540">
    <property type="entry name" value="P-loop containing nucleoside triphosphate hydrolases"/>
    <property type="match status" value="1"/>
</dbReference>
<accession>A0ABQ8FU17</accession>
<dbReference type="InterPro" id="IPR003439">
    <property type="entry name" value="ABC_transporter-like_ATP-bd"/>
</dbReference>
<reference evidence="3 4" key="1">
    <citation type="journal article" date="2021" name="Nat. Commun.">
        <title>Genetic determinants of endophytism in the Arabidopsis root mycobiome.</title>
        <authorList>
            <person name="Mesny F."/>
            <person name="Miyauchi S."/>
            <person name="Thiergart T."/>
            <person name="Pickel B."/>
            <person name="Atanasova L."/>
            <person name="Karlsson M."/>
            <person name="Huettel B."/>
            <person name="Barry K.W."/>
            <person name="Haridas S."/>
            <person name="Chen C."/>
            <person name="Bauer D."/>
            <person name="Andreopoulos W."/>
            <person name="Pangilinan J."/>
            <person name="LaButti K."/>
            <person name="Riley R."/>
            <person name="Lipzen A."/>
            <person name="Clum A."/>
            <person name="Drula E."/>
            <person name="Henrissat B."/>
            <person name="Kohler A."/>
            <person name="Grigoriev I.V."/>
            <person name="Martin F.M."/>
            <person name="Hacquard S."/>
        </authorList>
    </citation>
    <scope>NUCLEOTIDE SEQUENCE [LARGE SCALE GENOMIC DNA]</scope>
    <source>
        <strain evidence="3 4">MPI-SDFR-AT-0080</strain>
    </source>
</reference>
<name>A0ABQ8FU17_9PEZI</name>
<dbReference type="Proteomes" id="UP000774617">
    <property type="component" value="Unassembled WGS sequence"/>
</dbReference>
<keyword evidence="1" id="KW-0813">Transport</keyword>
<proteinExistence type="predicted"/>
<evidence type="ECO:0000259" key="2">
    <source>
        <dbReference type="Pfam" id="PF00005"/>
    </source>
</evidence>
<dbReference type="EMBL" id="JAGTJR010000054">
    <property type="protein sequence ID" value="KAH7026902.1"/>
    <property type="molecule type" value="Genomic_DNA"/>
</dbReference>
<evidence type="ECO:0000313" key="3">
    <source>
        <dbReference type="EMBL" id="KAH7026902.1"/>
    </source>
</evidence>
<dbReference type="Pfam" id="PF00005">
    <property type="entry name" value="ABC_tran"/>
    <property type="match status" value="1"/>
</dbReference>
<dbReference type="InterPro" id="IPR027417">
    <property type="entry name" value="P-loop_NTPase"/>
</dbReference>
<dbReference type="Gene3D" id="3.40.50.300">
    <property type="entry name" value="P-loop containing nucleotide triphosphate hydrolases"/>
    <property type="match status" value="1"/>
</dbReference>
<protein>
    <recommendedName>
        <fullName evidence="2">ABC transporter domain-containing protein</fullName>
    </recommendedName>
</protein>
<sequence>MQYTTIASVIPTTSRGLLRQRNIQLRRLTRNVDLPVKSGEMLLVLGRPGSGCSTLLRTISGNLENMTIEMPALIHYNSIPQLQMLREFQGEVVYNPESDLHIPHLAVRQTLEFAAAMRTPQSPSRRYLAG</sequence>
<evidence type="ECO:0000313" key="4">
    <source>
        <dbReference type="Proteomes" id="UP000774617"/>
    </source>
</evidence>
<keyword evidence="4" id="KW-1185">Reference proteome</keyword>
<organism evidence="3 4">
    <name type="scientific">Macrophomina phaseolina</name>
    <dbReference type="NCBI Taxonomy" id="35725"/>
    <lineage>
        <taxon>Eukaryota</taxon>
        <taxon>Fungi</taxon>
        <taxon>Dikarya</taxon>
        <taxon>Ascomycota</taxon>
        <taxon>Pezizomycotina</taxon>
        <taxon>Dothideomycetes</taxon>
        <taxon>Dothideomycetes incertae sedis</taxon>
        <taxon>Botryosphaeriales</taxon>
        <taxon>Botryosphaeriaceae</taxon>
        <taxon>Macrophomina</taxon>
    </lineage>
</organism>
<dbReference type="PANTHER" id="PTHR19241">
    <property type="entry name" value="ATP-BINDING CASSETTE TRANSPORTER"/>
    <property type="match status" value="1"/>
</dbReference>
<comment type="caution">
    <text evidence="3">The sequence shown here is derived from an EMBL/GenBank/DDBJ whole genome shotgun (WGS) entry which is preliminary data.</text>
</comment>
<gene>
    <name evidence="3" type="ORF">B0J12DRAFT_360204</name>
</gene>